<dbReference type="EMBL" id="FNGS01000003">
    <property type="protein sequence ID" value="SDL86896.1"/>
    <property type="molecule type" value="Genomic_DNA"/>
</dbReference>
<keyword evidence="2 3" id="KW-0802">TPR repeat</keyword>
<dbReference type="SMART" id="SM00028">
    <property type="entry name" value="TPR"/>
    <property type="match status" value="5"/>
</dbReference>
<dbReference type="OrthoDB" id="9810596at2"/>
<dbReference type="SUPFAM" id="SSF48452">
    <property type="entry name" value="TPR-like"/>
    <property type="match status" value="1"/>
</dbReference>
<gene>
    <name evidence="5" type="ORF">SAMN04488090_2043</name>
</gene>
<dbReference type="Pfam" id="PF14559">
    <property type="entry name" value="TPR_19"/>
    <property type="match status" value="1"/>
</dbReference>
<evidence type="ECO:0000256" key="2">
    <source>
        <dbReference type="ARBA" id="ARBA00022803"/>
    </source>
</evidence>
<proteinExistence type="predicted"/>
<dbReference type="InterPro" id="IPR019734">
    <property type="entry name" value="TPR_rpt"/>
</dbReference>
<dbReference type="RefSeq" id="WP_093201221.1">
    <property type="nucleotide sequence ID" value="NZ_FNGS01000003.1"/>
</dbReference>
<evidence type="ECO:0000256" key="3">
    <source>
        <dbReference type="PROSITE-ProRule" id="PRU00339"/>
    </source>
</evidence>
<protein>
    <submittedName>
        <fullName evidence="5">Tfp pilus assembly protein PilF</fullName>
    </submittedName>
</protein>
<organism evidence="5 6">
    <name type="scientific">Siphonobacter aquaeclarae</name>
    <dbReference type="NCBI Taxonomy" id="563176"/>
    <lineage>
        <taxon>Bacteria</taxon>
        <taxon>Pseudomonadati</taxon>
        <taxon>Bacteroidota</taxon>
        <taxon>Cytophagia</taxon>
        <taxon>Cytophagales</taxon>
        <taxon>Cytophagaceae</taxon>
        <taxon>Siphonobacter</taxon>
    </lineage>
</organism>
<keyword evidence="4" id="KW-0732">Signal</keyword>
<dbReference type="Pfam" id="PF13432">
    <property type="entry name" value="TPR_16"/>
    <property type="match status" value="1"/>
</dbReference>
<evidence type="ECO:0000313" key="6">
    <source>
        <dbReference type="Proteomes" id="UP000198901"/>
    </source>
</evidence>
<sequence length="418" mass="47243">MRIRCLFLLLGLAVPAAAQTDPWTEAQELIRRGDYTRSATILQKLAEKDTSKAVWLQLGSVRQRLGQWSAAKGVYETILQSTPDQPDALNQLALIAEKDFQYVKAFGYYQHLIHLDSTNGFYYRQAGYQTVRMGAREKALPYYQKALQRNPDDQEALAESARILLETGRHKEAIPYIRRGMELDSNSIRMLQLQARLQYRQDAHAGLVETVRRTMALGDTSSYFQRLLGVAYYHIDSLHASVRTFQRLLDLEETETDHAGMATALLLLERKDLPQPGESAFSHWEAAIDIASVRVPDYRMGQVEAMILQPSGIQAAIRTLQDVYTRYKRPKAAYRLGQLLETRDKRMSLVYYQEVLDECRKVKANPAVARPADVSDCSCVPKVLQRVAVLQNGTPAGKEAPTAVAQDTIPIQPDTTRK</sequence>
<dbReference type="InterPro" id="IPR011990">
    <property type="entry name" value="TPR-like_helical_dom_sf"/>
</dbReference>
<dbReference type="AlphaFoldDB" id="A0A1G9NJY2"/>
<feature type="chain" id="PRO_5011540904" evidence="4">
    <location>
        <begin position="19"/>
        <end position="418"/>
    </location>
</feature>
<accession>A0A1G9NJY2</accession>
<dbReference type="PANTHER" id="PTHR45586:SF1">
    <property type="entry name" value="LIPOPOLYSACCHARIDE ASSEMBLY PROTEIN B"/>
    <property type="match status" value="1"/>
</dbReference>
<evidence type="ECO:0000313" key="5">
    <source>
        <dbReference type="EMBL" id="SDL86896.1"/>
    </source>
</evidence>
<reference evidence="5 6" key="1">
    <citation type="submission" date="2016-10" db="EMBL/GenBank/DDBJ databases">
        <authorList>
            <person name="de Groot N.N."/>
        </authorList>
    </citation>
    <scope>NUCLEOTIDE SEQUENCE [LARGE SCALE GENOMIC DNA]</scope>
    <source>
        <strain evidence="5 6">DSM 21668</strain>
    </source>
</reference>
<evidence type="ECO:0000256" key="1">
    <source>
        <dbReference type="ARBA" id="ARBA00022737"/>
    </source>
</evidence>
<dbReference type="PROSITE" id="PS50005">
    <property type="entry name" value="TPR"/>
    <property type="match status" value="1"/>
</dbReference>
<keyword evidence="1" id="KW-0677">Repeat</keyword>
<dbReference type="STRING" id="563176.SAMN04488090_2043"/>
<keyword evidence="6" id="KW-1185">Reference proteome</keyword>
<dbReference type="InterPro" id="IPR051012">
    <property type="entry name" value="CellSynth/LPSAsmb/PSIAsmb"/>
</dbReference>
<dbReference type="Proteomes" id="UP000198901">
    <property type="component" value="Unassembled WGS sequence"/>
</dbReference>
<name>A0A1G9NJY2_9BACT</name>
<feature type="repeat" description="TPR" evidence="3">
    <location>
        <begin position="120"/>
        <end position="153"/>
    </location>
</feature>
<evidence type="ECO:0000256" key="4">
    <source>
        <dbReference type="SAM" id="SignalP"/>
    </source>
</evidence>
<feature type="signal peptide" evidence="4">
    <location>
        <begin position="1"/>
        <end position="18"/>
    </location>
</feature>
<dbReference type="Gene3D" id="1.25.40.10">
    <property type="entry name" value="Tetratricopeptide repeat domain"/>
    <property type="match status" value="1"/>
</dbReference>
<dbReference type="PANTHER" id="PTHR45586">
    <property type="entry name" value="TPR REPEAT-CONTAINING PROTEIN PA4667"/>
    <property type="match status" value="1"/>
</dbReference>